<evidence type="ECO:0000313" key="4">
    <source>
        <dbReference type="Proteomes" id="UP000184216"/>
    </source>
</evidence>
<evidence type="ECO:0000313" key="2">
    <source>
        <dbReference type="EMBL" id="OXB02431.1"/>
    </source>
</evidence>
<keyword evidence="1" id="KW-1133">Transmembrane helix</keyword>
<gene>
    <name evidence="2" type="ORF">B0A72_17450</name>
    <name evidence="3" type="ORF">SAMN05444387_2259</name>
</gene>
<dbReference type="RefSeq" id="WP_073395086.1">
    <property type="nucleotide sequence ID" value="NZ_FRBX01000003.1"/>
</dbReference>
<keyword evidence="4" id="KW-1185">Reference proteome</keyword>
<organism evidence="2 5">
    <name type="scientific">Flavobacterium pectinovorum</name>
    <dbReference type="NCBI Taxonomy" id="29533"/>
    <lineage>
        <taxon>Bacteria</taxon>
        <taxon>Pseudomonadati</taxon>
        <taxon>Bacteroidota</taxon>
        <taxon>Flavobacteriia</taxon>
        <taxon>Flavobacteriales</taxon>
        <taxon>Flavobacteriaceae</taxon>
        <taxon>Flavobacterium</taxon>
    </lineage>
</organism>
<accession>A0AB36NXB1</accession>
<dbReference type="EMBL" id="FRBX01000003">
    <property type="protein sequence ID" value="SHM34557.1"/>
    <property type="molecule type" value="Genomic_DNA"/>
</dbReference>
<feature type="transmembrane region" description="Helical" evidence="1">
    <location>
        <begin position="333"/>
        <end position="357"/>
    </location>
</feature>
<dbReference type="Proteomes" id="UP000198431">
    <property type="component" value="Unassembled WGS sequence"/>
</dbReference>
<dbReference type="Proteomes" id="UP000184216">
    <property type="component" value="Unassembled WGS sequence"/>
</dbReference>
<evidence type="ECO:0000313" key="5">
    <source>
        <dbReference type="Proteomes" id="UP000198431"/>
    </source>
</evidence>
<sequence length="358" mass="41067">MNPDFSKNTIDTLAKRAAFMCSNPDCRILTVGPNSDPEKSTKIGEAAHIYGARIGSKRFIHTMTNPARAEITNSIWLCRNCHKLIDTDEHKYFANILFAWREKHEGYIASSLGNSTDLILYEEQNSILIDFNNYSPIIKRIIIDKPDGWEFRLTAELMRFLNDPLFRKLNDLKKGLYLKPLENINSDQAFNWIQERLAELTRISTPAVGLLDSLTKSWGEPGESGDLKEIHHVTKLIKEYLEHVIAFEERILFVNVPKEYEKAVHLLQNLIGSQAEKLSIIPLELDAVVSIIQNPQKENDTPTIIKKEIIFEIPDSWQKEFNRELNKLQNKQVYTTTSSSGCFTTLIVIIGIIMFLIF</sequence>
<dbReference type="EMBL" id="MUHB01000017">
    <property type="protein sequence ID" value="OXB02431.1"/>
    <property type="molecule type" value="Genomic_DNA"/>
</dbReference>
<evidence type="ECO:0000313" key="3">
    <source>
        <dbReference type="EMBL" id="SHM34557.1"/>
    </source>
</evidence>
<proteinExistence type="predicted"/>
<reference evidence="3 4" key="2">
    <citation type="submission" date="2016-11" db="EMBL/GenBank/DDBJ databases">
        <authorList>
            <person name="Varghese N."/>
            <person name="Submissions S."/>
        </authorList>
    </citation>
    <scope>NUCLEOTIDE SEQUENCE [LARGE SCALE GENOMIC DNA]</scope>
    <source>
        <strain evidence="3 4">DSM 6368</strain>
    </source>
</reference>
<keyword evidence="1" id="KW-0812">Transmembrane</keyword>
<keyword evidence="1" id="KW-0472">Membrane</keyword>
<evidence type="ECO:0008006" key="6">
    <source>
        <dbReference type="Google" id="ProtNLM"/>
    </source>
</evidence>
<protein>
    <recommendedName>
        <fullName evidence="6">HNH endonuclease</fullName>
    </recommendedName>
</protein>
<name>A0AB36NXB1_9FLAO</name>
<reference evidence="2 5" key="1">
    <citation type="submission" date="2016-11" db="EMBL/GenBank/DDBJ databases">
        <title>Whole genomes of Flavobacteriaceae.</title>
        <authorList>
            <person name="Stine C."/>
            <person name="Li C."/>
            <person name="Tadesse D."/>
        </authorList>
    </citation>
    <scope>NUCLEOTIDE SEQUENCE [LARGE SCALE GENOMIC DNA]</scope>
    <source>
        <strain evidence="2 5">ATCC 19366</strain>
    </source>
</reference>
<evidence type="ECO:0000256" key="1">
    <source>
        <dbReference type="SAM" id="Phobius"/>
    </source>
</evidence>
<comment type="caution">
    <text evidence="2">The sequence shown here is derived from an EMBL/GenBank/DDBJ whole genome shotgun (WGS) entry which is preliminary data.</text>
</comment>
<dbReference type="AlphaFoldDB" id="A0AB36NXB1"/>